<proteinExistence type="predicted"/>
<dbReference type="GO" id="GO:0003964">
    <property type="term" value="F:RNA-directed DNA polymerase activity"/>
    <property type="evidence" value="ECO:0007669"/>
    <property type="project" value="UniProtKB-KW"/>
</dbReference>
<protein>
    <submittedName>
        <fullName evidence="1">FOG: Transposon-encoded proteins with TYA, reverse transcriptase, integrase domains in various combinations</fullName>
    </submittedName>
</protein>
<dbReference type="Gene3D" id="3.30.70.270">
    <property type="match status" value="1"/>
</dbReference>
<keyword evidence="2" id="KW-1185">Reference proteome</keyword>
<evidence type="ECO:0000313" key="2">
    <source>
        <dbReference type="Proteomes" id="UP000054928"/>
    </source>
</evidence>
<keyword evidence="1" id="KW-0695">RNA-directed DNA polymerase</keyword>
<dbReference type="STRING" id="4781.A0A0P1B137"/>
<dbReference type="AlphaFoldDB" id="A0A0P1B137"/>
<keyword evidence="1" id="KW-0548">Nucleotidyltransferase</keyword>
<dbReference type="OrthoDB" id="126469at2759"/>
<dbReference type="PANTHER" id="PTHR33064:SF37">
    <property type="entry name" value="RIBONUCLEASE H"/>
    <property type="match status" value="1"/>
</dbReference>
<dbReference type="InterPro" id="IPR051320">
    <property type="entry name" value="Viral_Replic_Matur_Polypro"/>
</dbReference>
<dbReference type="InterPro" id="IPR043128">
    <property type="entry name" value="Rev_trsase/Diguanyl_cyclase"/>
</dbReference>
<dbReference type="OMA" id="NDMEAYN"/>
<evidence type="ECO:0000313" key="1">
    <source>
        <dbReference type="EMBL" id="CEG47414.1"/>
    </source>
</evidence>
<organism evidence="1 2">
    <name type="scientific">Plasmopara halstedii</name>
    <name type="common">Downy mildew of sunflower</name>
    <dbReference type="NCBI Taxonomy" id="4781"/>
    <lineage>
        <taxon>Eukaryota</taxon>
        <taxon>Sar</taxon>
        <taxon>Stramenopiles</taxon>
        <taxon>Oomycota</taxon>
        <taxon>Peronosporomycetes</taxon>
        <taxon>Peronosporales</taxon>
        <taxon>Peronosporaceae</taxon>
        <taxon>Plasmopara</taxon>
    </lineage>
</organism>
<dbReference type="PANTHER" id="PTHR33064">
    <property type="entry name" value="POL PROTEIN"/>
    <property type="match status" value="1"/>
</dbReference>
<accession>A0A0P1B137</accession>
<sequence>MTEKHQLKLNAMKSVLLSDEVKWCGRILDGEGVRHDPDHLSALVALPLPRTAADLQRFFCACNWIRDSVVDYARVTEVLQDKLNGALANCSRTKRSAAAVQLQWLDEERAAFNATLHSIASSAKQ</sequence>
<dbReference type="EMBL" id="CCYD01002577">
    <property type="protein sequence ID" value="CEG47414.1"/>
    <property type="molecule type" value="Genomic_DNA"/>
</dbReference>
<dbReference type="SUPFAM" id="SSF56672">
    <property type="entry name" value="DNA/RNA polymerases"/>
    <property type="match status" value="1"/>
</dbReference>
<dbReference type="InterPro" id="IPR043502">
    <property type="entry name" value="DNA/RNA_pol_sf"/>
</dbReference>
<reference evidence="2" key="1">
    <citation type="submission" date="2014-09" db="EMBL/GenBank/DDBJ databases">
        <authorList>
            <person name="Sharma Rahul"/>
            <person name="Thines Marco"/>
        </authorList>
    </citation>
    <scope>NUCLEOTIDE SEQUENCE [LARGE SCALE GENOMIC DNA]</scope>
</reference>
<name>A0A0P1B137_PLAHL</name>
<dbReference type="GeneID" id="36399344"/>
<dbReference type="Proteomes" id="UP000054928">
    <property type="component" value="Unassembled WGS sequence"/>
</dbReference>
<keyword evidence="1" id="KW-0808">Transferase</keyword>
<dbReference type="RefSeq" id="XP_024583783.1">
    <property type="nucleotide sequence ID" value="XM_024718378.1"/>
</dbReference>